<evidence type="ECO:0000313" key="2">
    <source>
        <dbReference type="Proteomes" id="UP001055811"/>
    </source>
</evidence>
<name>A0ACB9EZ49_CICIN</name>
<sequence length="115" mass="12922">MGKWLTGGRRFEGKNKPMTHLLLFKLAILVGKKDGEKRWGGERRRRCGQEPKIEGGGKPRIYGGRKGKEKKGMILIPAVPSHQLYCSQLSLAWRKAIGCLWIAVPPFFDTCSLLS</sequence>
<gene>
    <name evidence="1" type="ORF">L2E82_14326</name>
</gene>
<protein>
    <submittedName>
        <fullName evidence="1">Uncharacterized protein</fullName>
    </submittedName>
</protein>
<accession>A0ACB9EZ49</accession>
<dbReference type="EMBL" id="CM042011">
    <property type="protein sequence ID" value="KAI3764319.1"/>
    <property type="molecule type" value="Genomic_DNA"/>
</dbReference>
<keyword evidence="2" id="KW-1185">Reference proteome</keyword>
<organism evidence="1 2">
    <name type="scientific">Cichorium intybus</name>
    <name type="common">Chicory</name>
    <dbReference type="NCBI Taxonomy" id="13427"/>
    <lineage>
        <taxon>Eukaryota</taxon>
        <taxon>Viridiplantae</taxon>
        <taxon>Streptophyta</taxon>
        <taxon>Embryophyta</taxon>
        <taxon>Tracheophyta</taxon>
        <taxon>Spermatophyta</taxon>
        <taxon>Magnoliopsida</taxon>
        <taxon>eudicotyledons</taxon>
        <taxon>Gunneridae</taxon>
        <taxon>Pentapetalae</taxon>
        <taxon>asterids</taxon>
        <taxon>campanulids</taxon>
        <taxon>Asterales</taxon>
        <taxon>Asteraceae</taxon>
        <taxon>Cichorioideae</taxon>
        <taxon>Cichorieae</taxon>
        <taxon>Cichoriinae</taxon>
        <taxon>Cichorium</taxon>
    </lineage>
</organism>
<comment type="caution">
    <text evidence="1">The sequence shown here is derived from an EMBL/GenBank/DDBJ whole genome shotgun (WGS) entry which is preliminary data.</text>
</comment>
<dbReference type="Proteomes" id="UP001055811">
    <property type="component" value="Linkage Group LG03"/>
</dbReference>
<proteinExistence type="predicted"/>
<reference evidence="1 2" key="2">
    <citation type="journal article" date="2022" name="Mol. Ecol. Resour.">
        <title>The genomes of chicory, endive, great burdock and yacon provide insights into Asteraceae paleo-polyploidization history and plant inulin production.</title>
        <authorList>
            <person name="Fan W."/>
            <person name="Wang S."/>
            <person name="Wang H."/>
            <person name="Wang A."/>
            <person name="Jiang F."/>
            <person name="Liu H."/>
            <person name="Zhao H."/>
            <person name="Xu D."/>
            <person name="Zhang Y."/>
        </authorList>
    </citation>
    <scope>NUCLEOTIDE SEQUENCE [LARGE SCALE GENOMIC DNA]</scope>
    <source>
        <strain evidence="2">cv. Punajuju</strain>
        <tissue evidence="1">Leaves</tissue>
    </source>
</reference>
<evidence type="ECO:0000313" key="1">
    <source>
        <dbReference type="EMBL" id="KAI3764319.1"/>
    </source>
</evidence>
<reference evidence="2" key="1">
    <citation type="journal article" date="2022" name="Mol. Ecol. Resour.">
        <title>The genomes of chicory, endive, great burdock and yacon provide insights into Asteraceae palaeo-polyploidization history and plant inulin production.</title>
        <authorList>
            <person name="Fan W."/>
            <person name="Wang S."/>
            <person name="Wang H."/>
            <person name="Wang A."/>
            <person name="Jiang F."/>
            <person name="Liu H."/>
            <person name="Zhao H."/>
            <person name="Xu D."/>
            <person name="Zhang Y."/>
        </authorList>
    </citation>
    <scope>NUCLEOTIDE SEQUENCE [LARGE SCALE GENOMIC DNA]</scope>
    <source>
        <strain evidence="2">cv. Punajuju</strain>
    </source>
</reference>